<comment type="caution">
    <text evidence="2">The sequence shown here is derived from an EMBL/GenBank/DDBJ whole genome shotgun (WGS) entry which is preliminary data.</text>
</comment>
<dbReference type="InterPro" id="IPR013320">
    <property type="entry name" value="ConA-like_dom_sf"/>
</dbReference>
<dbReference type="CDD" id="cd00413">
    <property type="entry name" value="Glyco_hydrolase_16"/>
    <property type="match status" value="1"/>
</dbReference>
<dbReference type="Proteomes" id="UP001320876">
    <property type="component" value="Unassembled WGS sequence"/>
</dbReference>
<evidence type="ECO:0000256" key="1">
    <source>
        <dbReference type="SAM" id="SignalP"/>
    </source>
</evidence>
<feature type="signal peptide" evidence="1">
    <location>
        <begin position="1"/>
        <end position="26"/>
    </location>
</feature>
<dbReference type="Gene3D" id="2.60.120.200">
    <property type="match status" value="2"/>
</dbReference>
<keyword evidence="3" id="KW-1185">Reference proteome</keyword>
<evidence type="ECO:0000313" key="3">
    <source>
        <dbReference type="Proteomes" id="UP001320876"/>
    </source>
</evidence>
<dbReference type="EMBL" id="JAPDDT010000017">
    <property type="protein sequence ID" value="MCW1925776.1"/>
    <property type="molecule type" value="Genomic_DNA"/>
</dbReference>
<protein>
    <submittedName>
        <fullName evidence="2">Glycoside hydrolase family 16 protein</fullName>
    </submittedName>
</protein>
<sequence>MNCRTMSRSLAVASLLSLTVAPPLSAQEAKLPPLPRNAKLAFEEDWSSGKIDPKRWYNPRKKWGQGNHGVSPENVRIERDQVAGKQKHVLVCQANGDLYDGPVTGYEGQRTRVGGIVVTQEFFASGRYEVVMKIGGTGKQEGGPEDPTRPKGAVPAVWTYGYRYVSVPKEGMDAFHASEPLYNPHMKAYGEGANEYWTELDFPEFGKGGDFNKALYNTFLQNKHQPRTFDVKPMIDGQYHTLTTEWRTKLVPIEGVSDAQVAEKGGYHWVQDRAIPFNRYFGNPLKRLGKNKYAVYAGDRVDHYLDGRKVAENLTFVPSMAAQLTMGVWLPGWGGPAPWKQATTSFASVKVWQFGDEGDVRGIITENIDDNY</sequence>
<feature type="chain" id="PRO_5047097528" evidence="1">
    <location>
        <begin position="27"/>
        <end position="372"/>
    </location>
</feature>
<keyword evidence="2" id="KW-0378">Hydrolase</keyword>
<dbReference type="RefSeq" id="WP_264489883.1">
    <property type="nucleotide sequence ID" value="NZ_JAPDDT010000017.1"/>
</dbReference>
<gene>
    <name evidence="2" type="ORF">OKA05_24675</name>
</gene>
<evidence type="ECO:0000313" key="2">
    <source>
        <dbReference type="EMBL" id="MCW1925776.1"/>
    </source>
</evidence>
<reference evidence="2 3" key="1">
    <citation type="submission" date="2022-10" db="EMBL/GenBank/DDBJ databases">
        <title>Luteolibacter arcticus strain CCTCC AB 2014275, whole genome shotgun sequencing project.</title>
        <authorList>
            <person name="Zhao G."/>
            <person name="Shen L."/>
        </authorList>
    </citation>
    <scope>NUCLEOTIDE SEQUENCE [LARGE SCALE GENOMIC DNA]</scope>
    <source>
        <strain evidence="2 3">CCTCC AB 2014275</strain>
    </source>
</reference>
<dbReference type="SUPFAM" id="SSF49899">
    <property type="entry name" value="Concanavalin A-like lectins/glucanases"/>
    <property type="match status" value="1"/>
</dbReference>
<proteinExistence type="predicted"/>
<dbReference type="GO" id="GO:0016787">
    <property type="term" value="F:hydrolase activity"/>
    <property type="evidence" value="ECO:0007669"/>
    <property type="project" value="UniProtKB-KW"/>
</dbReference>
<accession>A0ABT3GQH6</accession>
<name>A0ABT3GQH6_9BACT</name>
<keyword evidence="1" id="KW-0732">Signal</keyword>
<organism evidence="2 3">
    <name type="scientific">Luteolibacter arcticus</name>
    <dbReference type="NCBI Taxonomy" id="1581411"/>
    <lineage>
        <taxon>Bacteria</taxon>
        <taxon>Pseudomonadati</taxon>
        <taxon>Verrucomicrobiota</taxon>
        <taxon>Verrucomicrobiia</taxon>
        <taxon>Verrucomicrobiales</taxon>
        <taxon>Verrucomicrobiaceae</taxon>
        <taxon>Luteolibacter</taxon>
    </lineage>
</organism>